<gene>
    <name evidence="1" type="ORF">MENTE1834_LOCUS45778</name>
</gene>
<comment type="caution">
    <text evidence="1">The sequence shown here is derived from an EMBL/GenBank/DDBJ whole genome shotgun (WGS) entry which is preliminary data.</text>
</comment>
<protein>
    <submittedName>
        <fullName evidence="1">Uncharacterized protein</fullName>
    </submittedName>
</protein>
<keyword evidence="2" id="KW-1185">Reference proteome</keyword>
<dbReference type="Proteomes" id="UP001497535">
    <property type="component" value="Unassembled WGS sequence"/>
</dbReference>
<proteinExistence type="predicted"/>
<organism evidence="1 2">
    <name type="scientific">Meloidogyne enterolobii</name>
    <name type="common">Root-knot nematode worm</name>
    <name type="synonym">Meloidogyne mayaguensis</name>
    <dbReference type="NCBI Taxonomy" id="390850"/>
    <lineage>
        <taxon>Eukaryota</taxon>
        <taxon>Metazoa</taxon>
        <taxon>Ecdysozoa</taxon>
        <taxon>Nematoda</taxon>
        <taxon>Chromadorea</taxon>
        <taxon>Rhabditida</taxon>
        <taxon>Tylenchina</taxon>
        <taxon>Tylenchomorpha</taxon>
        <taxon>Tylenchoidea</taxon>
        <taxon>Meloidogynidae</taxon>
        <taxon>Meloidogyninae</taxon>
        <taxon>Meloidogyne</taxon>
    </lineage>
</organism>
<evidence type="ECO:0000313" key="1">
    <source>
        <dbReference type="EMBL" id="CAK5116275.1"/>
    </source>
</evidence>
<name>A0ACB1B433_MELEN</name>
<reference evidence="1" key="1">
    <citation type="submission" date="2023-11" db="EMBL/GenBank/DDBJ databases">
        <authorList>
            <person name="Poullet M."/>
        </authorList>
    </citation>
    <scope>NUCLEOTIDE SEQUENCE</scope>
    <source>
        <strain evidence="1">E1834</strain>
    </source>
</reference>
<dbReference type="EMBL" id="CAVMJV010000157">
    <property type="protein sequence ID" value="CAK5116275.1"/>
    <property type="molecule type" value="Genomic_DNA"/>
</dbReference>
<accession>A0ACB1B433</accession>
<evidence type="ECO:0000313" key="2">
    <source>
        <dbReference type="Proteomes" id="UP001497535"/>
    </source>
</evidence>
<sequence>MTLHRSKKNKCLDPDPVLSLVNNYLQHNFCSSHFPHVAALVLLAVFCFDVFPVFLKVLLNVSLLFFSSLGVLFASFFN</sequence>